<accession>A0A5N5F9M4</accession>
<keyword evidence="2" id="KW-0067">ATP-binding</keyword>
<sequence>MQHHEGGNGKINLTVHILAASFVGLLAAAAAATSSYRRKKSSKALRAPNNIFPRIERTESGRVGNIERFSHYVARQLGILDANKCPQLCKLAYDYLRKTKGCEDNIYEYFASEADPDSLYINLIDEFDRCILSYFAFHWSQATIMISQVLNVESLETKKKTKLKDMVLAATRKERFERIKKELKMTRVFSTLVDEMKAIGSTSIKGESQCTDVMKPVAHNERSPVLLLMGGGMGGGKSTVLKDILKESFWSGAAADAVVVEADAFKETDVLYRALSSRGHHSDMLQTAELVHQSSTDAASSLLVTALNEGRDVIMDGTLSWMPFVEQTIAMARDVHKCRYRMGVGYKVEEDGTITENYWERVDDGEDHQDQQKIDNGEEPRRKPYRIELVGVVCDAYLAVVRGIRRAIMVGRAVRVNSQLKSHKRFASAFYRYCQLVDNARLYCTNAMAGPPKLIGWKDGDNNLLVDPEEIKCLTNLSSLNSEAESIYELYMQNPSLILEPGSFWRDIVLCPSRPSLQLKLKGTIQKIEISYAATN</sequence>
<protein>
    <recommendedName>
        <fullName evidence="4">Zeta toxin domain-containing protein</fullName>
    </recommendedName>
</protein>
<dbReference type="PANTHER" id="PTHR31153:SF1">
    <property type="entry name" value="CALMODULIN CALCIUM-DEPENDENT NAD KINASE"/>
    <property type="match status" value="1"/>
</dbReference>
<comment type="caution">
    <text evidence="5">The sequence shown here is derived from an EMBL/GenBank/DDBJ whole genome shotgun (WGS) entry which is preliminary data.</text>
</comment>
<evidence type="ECO:0000259" key="4">
    <source>
        <dbReference type="Pfam" id="PF06414"/>
    </source>
</evidence>
<dbReference type="OrthoDB" id="10267859at2759"/>
<reference evidence="5 6" key="3">
    <citation type="submission" date="2019-11" db="EMBL/GenBank/DDBJ databases">
        <title>A de novo genome assembly of a pear dwarfing rootstock.</title>
        <authorList>
            <person name="Wang F."/>
            <person name="Wang J."/>
            <person name="Li S."/>
            <person name="Zhang Y."/>
            <person name="Fang M."/>
            <person name="Ma L."/>
            <person name="Zhao Y."/>
            <person name="Jiang S."/>
        </authorList>
    </citation>
    <scope>NUCLEOTIDE SEQUENCE [LARGE SCALE GENOMIC DNA]</scope>
    <source>
        <strain evidence="5">S2</strain>
        <tissue evidence="5">Leaf</tissue>
    </source>
</reference>
<dbReference type="SUPFAM" id="SSF52540">
    <property type="entry name" value="P-loop containing nucleoside triphosphate hydrolases"/>
    <property type="match status" value="1"/>
</dbReference>
<evidence type="ECO:0000313" key="5">
    <source>
        <dbReference type="EMBL" id="KAB2599755.1"/>
    </source>
</evidence>
<reference evidence="6" key="2">
    <citation type="submission" date="2019-10" db="EMBL/GenBank/DDBJ databases">
        <title>A de novo genome assembly of a pear dwarfing rootstock.</title>
        <authorList>
            <person name="Wang F."/>
            <person name="Wang J."/>
            <person name="Li S."/>
            <person name="Zhang Y."/>
            <person name="Fang M."/>
            <person name="Ma L."/>
            <person name="Zhao Y."/>
            <person name="Jiang S."/>
        </authorList>
    </citation>
    <scope>NUCLEOTIDE SEQUENCE [LARGE SCALE GENOMIC DNA]</scope>
</reference>
<keyword evidence="3" id="KW-1133">Transmembrane helix</keyword>
<feature type="transmembrane region" description="Helical" evidence="3">
    <location>
        <begin position="15"/>
        <end position="36"/>
    </location>
</feature>
<evidence type="ECO:0000256" key="1">
    <source>
        <dbReference type="ARBA" id="ARBA00022741"/>
    </source>
</evidence>
<name>A0A5N5F9M4_9ROSA</name>
<proteinExistence type="predicted"/>
<dbReference type="InterPro" id="IPR027417">
    <property type="entry name" value="P-loop_NTPase"/>
</dbReference>
<evidence type="ECO:0000256" key="3">
    <source>
        <dbReference type="SAM" id="Phobius"/>
    </source>
</evidence>
<dbReference type="Proteomes" id="UP000327157">
    <property type="component" value="Chromosome 13"/>
</dbReference>
<keyword evidence="3" id="KW-0812">Transmembrane</keyword>
<gene>
    <name evidence="5" type="ORF">D8674_010026</name>
</gene>
<dbReference type="GO" id="GO:0016301">
    <property type="term" value="F:kinase activity"/>
    <property type="evidence" value="ECO:0007669"/>
    <property type="project" value="InterPro"/>
</dbReference>
<dbReference type="GO" id="GO:0005524">
    <property type="term" value="F:ATP binding"/>
    <property type="evidence" value="ECO:0007669"/>
    <property type="project" value="UniProtKB-KW"/>
</dbReference>
<dbReference type="Gene3D" id="3.40.50.300">
    <property type="entry name" value="P-loop containing nucleotide triphosphate hydrolases"/>
    <property type="match status" value="1"/>
</dbReference>
<dbReference type="AlphaFoldDB" id="A0A5N5F9M4"/>
<dbReference type="Pfam" id="PF06414">
    <property type="entry name" value="Zeta_toxin"/>
    <property type="match status" value="1"/>
</dbReference>
<dbReference type="InterPro" id="IPR010488">
    <property type="entry name" value="Zeta_toxin_domain"/>
</dbReference>
<dbReference type="EMBL" id="SMOL01000753">
    <property type="protein sequence ID" value="KAB2599755.1"/>
    <property type="molecule type" value="Genomic_DNA"/>
</dbReference>
<dbReference type="PANTHER" id="PTHR31153">
    <property type="entry name" value="CALMODULIN CALCIUM-DEPENDENT NAD KINASE"/>
    <property type="match status" value="1"/>
</dbReference>
<evidence type="ECO:0000256" key="2">
    <source>
        <dbReference type="ARBA" id="ARBA00022840"/>
    </source>
</evidence>
<evidence type="ECO:0000313" key="6">
    <source>
        <dbReference type="Proteomes" id="UP000327157"/>
    </source>
</evidence>
<dbReference type="InterPro" id="IPR044802">
    <property type="entry name" value="NADKc-like"/>
</dbReference>
<keyword evidence="1" id="KW-0547">Nucleotide-binding</keyword>
<feature type="domain" description="Zeta toxin" evidence="4">
    <location>
        <begin position="216"/>
        <end position="331"/>
    </location>
</feature>
<keyword evidence="6" id="KW-1185">Reference proteome</keyword>
<reference evidence="5 6" key="1">
    <citation type="submission" date="2019-09" db="EMBL/GenBank/DDBJ databases">
        <authorList>
            <person name="Ou C."/>
        </authorList>
    </citation>
    <scope>NUCLEOTIDE SEQUENCE [LARGE SCALE GENOMIC DNA]</scope>
    <source>
        <strain evidence="5">S2</strain>
        <tissue evidence="5">Leaf</tissue>
    </source>
</reference>
<keyword evidence="3" id="KW-0472">Membrane</keyword>
<organism evidence="5 6">
    <name type="scientific">Pyrus ussuriensis x Pyrus communis</name>
    <dbReference type="NCBI Taxonomy" id="2448454"/>
    <lineage>
        <taxon>Eukaryota</taxon>
        <taxon>Viridiplantae</taxon>
        <taxon>Streptophyta</taxon>
        <taxon>Embryophyta</taxon>
        <taxon>Tracheophyta</taxon>
        <taxon>Spermatophyta</taxon>
        <taxon>Magnoliopsida</taxon>
        <taxon>eudicotyledons</taxon>
        <taxon>Gunneridae</taxon>
        <taxon>Pentapetalae</taxon>
        <taxon>rosids</taxon>
        <taxon>fabids</taxon>
        <taxon>Rosales</taxon>
        <taxon>Rosaceae</taxon>
        <taxon>Amygdaloideae</taxon>
        <taxon>Maleae</taxon>
        <taxon>Pyrus</taxon>
    </lineage>
</organism>